<dbReference type="PANTHER" id="PTHR26392">
    <property type="entry name" value="MITOGEN-ACTIVATED PROTEIN KINASE KINASE KINASE 7-RELATED"/>
    <property type="match status" value="1"/>
</dbReference>
<gene>
    <name evidence="1" type="ORF">CGI_10006982</name>
</gene>
<dbReference type="SUPFAM" id="SSF52540">
    <property type="entry name" value="P-loop containing nucleoside triphosphate hydrolases"/>
    <property type="match status" value="1"/>
</dbReference>
<accession>K1QF18</accession>
<evidence type="ECO:0000313" key="1">
    <source>
        <dbReference type="EMBL" id="EKC20061.1"/>
    </source>
</evidence>
<dbReference type="EMBL" id="JH818367">
    <property type="protein sequence ID" value="EKC20061.1"/>
    <property type="molecule type" value="Genomic_DNA"/>
</dbReference>
<dbReference type="PANTHER" id="PTHR26392:SF92">
    <property type="entry name" value="PROTEIN KINASE DOMAIN-CONTAINING PROTEIN"/>
    <property type="match status" value="1"/>
</dbReference>
<sequence length="569" mass="65369">MAIAQPMSRTVCSSSEENEELKQKVISMYRDFLNILKSDDFTEDLQSELQKSYPDYLTVLEKRITDIDKLDHGIVIADKTSSKKTNNFRSVDIGFPIPFLMSNTILVDTPGIGGSKEVTQRLMEYLPNAVSFIFVIDVSKAGGMQIEKLPKILQSIVLLKMENEMPCFDLEDVIFVTNKWDTIPKNERDEDSSEDDETCTWKTLESDIKETWPSVTPEKENSSTAQFEKFRKALELRIRKAENIRIVRHLRFLQEILVAVSKSLNSRLELGNKTEKEQMDLARDHIKKIKFWTEQCREVRKASQKRIKKVIEDIAQECYDYMSTDEGKDKILNPPGRPPIMKVIWQPRQFAMEIHKRVLLYIEHFLKSSEVNEKFVTEKEEIESFYKKVSSELSDMEEGWTVIRIFEIECLTDTNAEMSKASIAGVVLATSPIWLPIAAISIALGVAFTGLTIAIAPVLVPTILILGRDTRKKKVIDEEYNNCLMSIRSLVSNELESTCGAFINKLIDRITLDLLPKRIKSLEKMIQQLLDNRRQILANQEPLCNLSRKVKVIEKSATEFKRRLPNGML</sequence>
<reference evidence="1" key="1">
    <citation type="journal article" date="2012" name="Nature">
        <title>The oyster genome reveals stress adaptation and complexity of shell formation.</title>
        <authorList>
            <person name="Zhang G."/>
            <person name="Fang X."/>
            <person name="Guo X."/>
            <person name="Li L."/>
            <person name="Luo R."/>
            <person name="Xu F."/>
            <person name="Yang P."/>
            <person name="Zhang L."/>
            <person name="Wang X."/>
            <person name="Qi H."/>
            <person name="Xiong Z."/>
            <person name="Que H."/>
            <person name="Xie Y."/>
            <person name="Holland P.W."/>
            <person name="Paps J."/>
            <person name="Zhu Y."/>
            <person name="Wu F."/>
            <person name="Chen Y."/>
            <person name="Wang J."/>
            <person name="Peng C."/>
            <person name="Meng J."/>
            <person name="Yang L."/>
            <person name="Liu J."/>
            <person name="Wen B."/>
            <person name="Zhang N."/>
            <person name="Huang Z."/>
            <person name="Zhu Q."/>
            <person name="Feng Y."/>
            <person name="Mount A."/>
            <person name="Hedgecock D."/>
            <person name="Xu Z."/>
            <person name="Liu Y."/>
            <person name="Domazet-Loso T."/>
            <person name="Du Y."/>
            <person name="Sun X."/>
            <person name="Zhang S."/>
            <person name="Liu B."/>
            <person name="Cheng P."/>
            <person name="Jiang X."/>
            <person name="Li J."/>
            <person name="Fan D."/>
            <person name="Wang W."/>
            <person name="Fu W."/>
            <person name="Wang T."/>
            <person name="Wang B."/>
            <person name="Zhang J."/>
            <person name="Peng Z."/>
            <person name="Li Y."/>
            <person name="Li N."/>
            <person name="Wang J."/>
            <person name="Chen M."/>
            <person name="He Y."/>
            <person name="Tan F."/>
            <person name="Song X."/>
            <person name="Zheng Q."/>
            <person name="Huang R."/>
            <person name="Yang H."/>
            <person name="Du X."/>
            <person name="Chen L."/>
            <person name="Yang M."/>
            <person name="Gaffney P.M."/>
            <person name="Wang S."/>
            <person name="Luo L."/>
            <person name="She Z."/>
            <person name="Ming Y."/>
            <person name="Huang W."/>
            <person name="Zhang S."/>
            <person name="Huang B."/>
            <person name="Zhang Y."/>
            <person name="Qu T."/>
            <person name="Ni P."/>
            <person name="Miao G."/>
            <person name="Wang J."/>
            <person name="Wang Q."/>
            <person name="Steinberg C.E."/>
            <person name="Wang H."/>
            <person name="Li N."/>
            <person name="Qian L."/>
            <person name="Zhang G."/>
            <person name="Li Y."/>
            <person name="Yang H."/>
            <person name="Liu X."/>
            <person name="Wang J."/>
            <person name="Yin Y."/>
            <person name="Wang J."/>
        </authorList>
    </citation>
    <scope>NUCLEOTIDE SEQUENCE [LARGE SCALE GENOMIC DNA]</scope>
    <source>
        <strain evidence="1">05x7-T-G4-1.051#20</strain>
    </source>
</reference>
<dbReference type="HOGENOM" id="CLU_479184_0_0_1"/>
<dbReference type="AlphaFoldDB" id="K1QF18"/>
<dbReference type="Gene3D" id="3.40.50.300">
    <property type="entry name" value="P-loop containing nucleotide triphosphate hydrolases"/>
    <property type="match status" value="1"/>
</dbReference>
<organism evidence="1">
    <name type="scientific">Magallana gigas</name>
    <name type="common">Pacific oyster</name>
    <name type="synonym">Crassostrea gigas</name>
    <dbReference type="NCBI Taxonomy" id="29159"/>
    <lineage>
        <taxon>Eukaryota</taxon>
        <taxon>Metazoa</taxon>
        <taxon>Spiralia</taxon>
        <taxon>Lophotrochozoa</taxon>
        <taxon>Mollusca</taxon>
        <taxon>Bivalvia</taxon>
        <taxon>Autobranchia</taxon>
        <taxon>Pteriomorphia</taxon>
        <taxon>Ostreida</taxon>
        <taxon>Ostreoidea</taxon>
        <taxon>Ostreidae</taxon>
        <taxon>Magallana</taxon>
    </lineage>
</organism>
<proteinExistence type="predicted"/>
<dbReference type="InParanoid" id="K1QF18"/>
<dbReference type="InterPro" id="IPR027417">
    <property type="entry name" value="P-loop_NTPase"/>
</dbReference>
<protein>
    <submittedName>
        <fullName evidence="1">Uncharacterized protein</fullName>
    </submittedName>
</protein>
<name>K1QF18_MAGGI</name>